<dbReference type="Proteomes" id="UP000722485">
    <property type="component" value="Unassembled WGS sequence"/>
</dbReference>
<dbReference type="InterPro" id="IPR037460">
    <property type="entry name" value="SEST-like"/>
</dbReference>
<sequence length="627" mass="69910">MVALISPSLGLGPLGLLFLSASFVSAVPTPHDSPSVVARAVPMPTKYVAFGDSFAAGIGAGHEFGSVHVDGCHRYDKGYPSQLQAQIDGHPIADENFKACTGAKAAQIKEQAIYLDSSVDLATISIGGNNVGFADIVNDCIYRFKGVWSDALNEFMRPEKHHENLRIFVTGYAKFFNSESSQCNDVSWNYWQKSPENGSGDKMTNQIRRDLNSLVDLVNSKIDEAVNSYQDARIQFINYDDTFDTHRFCEDRFTEPQRPKEQRLDLYMHQYNTPDGQLEDDGSVTDADTDDSKALAQGMLDYVNSDPDAKVAEPFDEQPIDISLFPVRISSGLMKVFHPTQAGHFVIAQQVWNAYMTESALQPEGLQPLSENFPIGDSGQRVSGNFPRVFQLDDGKQTVAEILLRMRQEACQGLCDQVNAIPSDLLAHKRVNENGCEFVTKISAGKELFLSATHSGQNCWDATQRMVDERMTDNGEPIFTESWVNGGEYEFYNVGVRDFNTLDIGSTPSHHLGHIHVACRRWQESFWDRFEIYTSDWDDGNWGKSILESVKGCNLSPTKWRFEDAPSKDVSEHTFEDGTMAQKWAKWRMAIAVGAECAEGKIEEAIGLRGGGLDCPDGEWSELDMFK</sequence>
<dbReference type="OrthoDB" id="5056621at2759"/>
<gene>
    <name evidence="3" type="ORF">G7Z17_g5044</name>
</gene>
<dbReference type="PANTHER" id="PTHR37981">
    <property type="entry name" value="LIPASE 2"/>
    <property type="match status" value="1"/>
</dbReference>
<accession>A0A9P5HBM3</accession>
<proteinExistence type="predicted"/>
<dbReference type="InterPro" id="IPR036514">
    <property type="entry name" value="SGNH_hydro_sf"/>
</dbReference>
<evidence type="ECO:0000256" key="1">
    <source>
        <dbReference type="SAM" id="SignalP"/>
    </source>
</evidence>
<dbReference type="SUPFAM" id="SSF52266">
    <property type="entry name" value="SGNH hydrolase"/>
    <property type="match status" value="1"/>
</dbReference>
<dbReference type="GO" id="GO:0006629">
    <property type="term" value="P:lipid metabolic process"/>
    <property type="evidence" value="ECO:0007669"/>
    <property type="project" value="TreeGrafter"/>
</dbReference>
<keyword evidence="4" id="KW-1185">Reference proteome</keyword>
<dbReference type="GO" id="GO:0016788">
    <property type="term" value="F:hydrolase activity, acting on ester bonds"/>
    <property type="evidence" value="ECO:0007669"/>
    <property type="project" value="InterPro"/>
</dbReference>
<name>A0A9P5HBM3_9HYPO</name>
<feature type="signal peptide" evidence="1">
    <location>
        <begin position="1"/>
        <end position="26"/>
    </location>
</feature>
<dbReference type="Gene3D" id="3.40.50.1110">
    <property type="entry name" value="SGNH hydrolase"/>
    <property type="match status" value="1"/>
</dbReference>
<reference evidence="3" key="1">
    <citation type="submission" date="2020-03" db="EMBL/GenBank/DDBJ databases">
        <title>Draft Genome Sequence of Cylindrodendrum hubeiense.</title>
        <authorList>
            <person name="Buettner E."/>
            <person name="Kellner H."/>
        </authorList>
    </citation>
    <scope>NUCLEOTIDE SEQUENCE</scope>
    <source>
        <strain evidence="3">IHI 201604</strain>
    </source>
</reference>
<protein>
    <recommendedName>
        <fullName evidence="2">SGNH hydrolase-type esterase domain-containing protein</fullName>
    </recommendedName>
</protein>
<evidence type="ECO:0000259" key="2">
    <source>
        <dbReference type="Pfam" id="PF13472"/>
    </source>
</evidence>
<dbReference type="EMBL" id="JAANBB010000079">
    <property type="protein sequence ID" value="KAF7551375.1"/>
    <property type="molecule type" value="Genomic_DNA"/>
</dbReference>
<evidence type="ECO:0000313" key="4">
    <source>
        <dbReference type="Proteomes" id="UP000722485"/>
    </source>
</evidence>
<dbReference type="AlphaFoldDB" id="A0A9P5HBM3"/>
<dbReference type="CDD" id="cd01823">
    <property type="entry name" value="SEST_like"/>
    <property type="match status" value="1"/>
</dbReference>
<dbReference type="PANTHER" id="PTHR37981:SF1">
    <property type="entry name" value="SGNH HYDROLASE-TYPE ESTERASE DOMAIN-CONTAINING PROTEIN"/>
    <property type="match status" value="1"/>
</dbReference>
<evidence type="ECO:0000313" key="3">
    <source>
        <dbReference type="EMBL" id="KAF7551375.1"/>
    </source>
</evidence>
<feature type="domain" description="SGNH hydrolase-type esterase" evidence="2">
    <location>
        <begin position="49"/>
        <end position="213"/>
    </location>
</feature>
<comment type="caution">
    <text evidence="3">The sequence shown here is derived from an EMBL/GenBank/DDBJ whole genome shotgun (WGS) entry which is preliminary data.</text>
</comment>
<dbReference type="Pfam" id="PF13472">
    <property type="entry name" value="Lipase_GDSL_2"/>
    <property type="match status" value="1"/>
</dbReference>
<feature type="chain" id="PRO_5040445072" description="SGNH hydrolase-type esterase domain-containing protein" evidence="1">
    <location>
        <begin position="27"/>
        <end position="627"/>
    </location>
</feature>
<dbReference type="InterPro" id="IPR013830">
    <property type="entry name" value="SGNH_hydro"/>
</dbReference>
<keyword evidence="1" id="KW-0732">Signal</keyword>
<organism evidence="3 4">
    <name type="scientific">Cylindrodendrum hubeiense</name>
    <dbReference type="NCBI Taxonomy" id="595255"/>
    <lineage>
        <taxon>Eukaryota</taxon>
        <taxon>Fungi</taxon>
        <taxon>Dikarya</taxon>
        <taxon>Ascomycota</taxon>
        <taxon>Pezizomycotina</taxon>
        <taxon>Sordariomycetes</taxon>
        <taxon>Hypocreomycetidae</taxon>
        <taxon>Hypocreales</taxon>
        <taxon>Nectriaceae</taxon>
        <taxon>Cylindrodendrum</taxon>
    </lineage>
</organism>